<evidence type="ECO:0000256" key="1">
    <source>
        <dbReference type="ARBA" id="ARBA00005194"/>
    </source>
</evidence>
<dbReference type="Pfam" id="PF00109">
    <property type="entry name" value="ketoacyl-synt"/>
    <property type="match status" value="1"/>
</dbReference>
<dbReference type="InterPro" id="IPR014031">
    <property type="entry name" value="Ketoacyl_synth_C"/>
</dbReference>
<protein>
    <recommendedName>
        <fullName evidence="4 14">3-oxoacyl-[acyl-carrier-protein] synthase 2</fullName>
        <ecNumber evidence="3 14">2.3.1.179</ecNumber>
    </recommendedName>
</protein>
<name>A0A6N2U9R7_9FIRM</name>
<sequence>MRRVVITGMGAVTPAGLSVDSLWESARLGRPHFTPLSNYFDPKDVGVKLVSAIEDWDPAAFGIGKKDARRMDRYCQFALAAAKQAMADAGSLSDLDPYRVGVIIGSGIGGCDTIQEEHRKMLEKGPGKVSVFFVPMMIANMAPGTVAMEFGYKGANFAAVTACASGTTAIGEAFHAIKNNYLDAALAGGAEATISLLPIAGFDNMKTLCTGEDPNRLSIPFDKERGGFVIGEGSGILVLEELEHAKARGAKIYAEVVGYGATADAYHMTSPDPEGKGTAKAMEFALSEAGVAPEAVDYINAHGTSTHLNDLVETAAIKRVFGEHAYRLAVSSTKSVTGHMLGAAGGVEAILTAKALQEGILPPTANLEVPDEECDLDYIPKMAREKQAVYALSNSLGFGGQNAALLLKHWEE</sequence>
<dbReference type="InterPro" id="IPR017568">
    <property type="entry name" value="3-oxoacyl-ACP_synth-2"/>
</dbReference>
<keyword evidence="9 14" id="KW-0275">Fatty acid biosynthesis</keyword>
<comment type="catalytic activity">
    <reaction evidence="13 14">
        <text>a fatty acyl-[ACP] + malonyl-[ACP] + H(+) = a 3-oxoacyl-[ACP] + holo-[ACP] + CO2</text>
        <dbReference type="Rhea" id="RHEA:22836"/>
        <dbReference type="Rhea" id="RHEA-COMP:9623"/>
        <dbReference type="Rhea" id="RHEA-COMP:9685"/>
        <dbReference type="Rhea" id="RHEA-COMP:9916"/>
        <dbReference type="Rhea" id="RHEA-COMP:14125"/>
        <dbReference type="ChEBI" id="CHEBI:15378"/>
        <dbReference type="ChEBI" id="CHEBI:16526"/>
        <dbReference type="ChEBI" id="CHEBI:64479"/>
        <dbReference type="ChEBI" id="CHEBI:78449"/>
        <dbReference type="ChEBI" id="CHEBI:78776"/>
        <dbReference type="ChEBI" id="CHEBI:138651"/>
    </reaction>
</comment>
<comment type="pathway">
    <text evidence="1 14">Lipid metabolism; fatty acid biosynthesis.</text>
</comment>
<gene>
    <name evidence="18" type="primary">fabF</name>
    <name evidence="18" type="ORF">AULFYP135_01822</name>
</gene>
<keyword evidence="5 14" id="KW-0444">Lipid biosynthesis</keyword>
<evidence type="ECO:0000256" key="13">
    <source>
        <dbReference type="ARBA" id="ARBA00047659"/>
    </source>
</evidence>
<evidence type="ECO:0000256" key="11">
    <source>
        <dbReference type="ARBA" id="ARBA00024006"/>
    </source>
</evidence>
<dbReference type="GO" id="GO:0005829">
    <property type="term" value="C:cytosol"/>
    <property type="evidence" value="ECO:0007669"/>
    <property type="project" value="TreeGrafter"/>
</dbReference>
<dbReference type="GO" id="GO:0004315">
    <property type="term" value="F:3-oxoacyl-[acyl-carrier-protein] synthase activity"/>
    <property type="evidence" value="ECO:0007669"/>
    <property type="project" value="UniProtKB-UniRule"/>
</dbReference>
<evidence type="ECO:0000256" key="9">
    <source>
        <dbReference type="ARBA" id="ARBA00023160"/>
    </source>
</evidence>
<evidence type="ECO:0000256" key="12">
    <source>
        <dbReference type="ARBA" id="ARBA00047318"/>
    </source>
</evidence>
<dbReference type="InterPro" id="IPR000794">
    <property type="entry name" value="Beta-ketoacyl_synthase"/>
</dbReference>
<evidence type="ECO:0000256" key="4">
    <source>
        <dbReference type="ARBA" id="ARBA00014657"/>
    </source>
</evidence>
<evidence type="ECO:0000256" key="14">
    <source>
        <dbReference type="PIRNR" id="PIRNR000447"/>
    </source>
</evidence>
<accession>A0A6N2U9R7</accession>
<dbReference type="NCBIfam" id="NF005589">
    <property type="entry name" value="PRK07314.1"/>
    <property type="match status" value="1"/>
</dbReference>
<dbReference type="GO" id="GO:0006633">
    <property type="term" value="P:fatty acid biosynthetic process"/>
    <property type="evidence" value="ECO:0007669"/>
    <property type="project" value="UniProtKB-UniRule"/>
</dbReference>
<reference evidence="18" key="1">
    <citation type="submission" date="2019-11" db="EMBL/GenBank/DDBJ databases">
        <authorList>
            <person name="Feng L."/>
        </authorList>
    </citation>
    <scope>NUCLEOTIDE SEQUENCE</scope>
    <source>
        <strain evidence="18">AundefinedLFYP135</strain>
    </source>
</reference>
<dbReference type="InterPro" id="IPR020841">
    <property type="entry name" value="PKS_Beta-ketoAc_synthase_dom"/>
</dbReference>
<proteinExistence type="inferred from homology"/>
<dbReference type="SUPFAM" id="SSF53901">
    <property type="entry name" value="Thiolase-like"/>
    <property type="match status" value="2"/>
</dbReference>
<evidence type="ECO:0000256" key="8">
    <source>
        <dbReference type="ARBA" id="ARBA00023098"/>
    </source>
</evidence>
<dbReference type="AlphaFoldDB" id="A0A6N2U9R7"/>
<dbReference type="PIRSF" id="PIRSF000447">
    <property type="entry name" value="KAS_II"/>
    <property type="match status" value="1"/>
</dbReference>
<dbReference type="EC" id="2.3.1.179" evidence="3 14"/>
<evidence type="ECO:0000256" key="5">
    <source>
        <dbReference type="ARBA" id="ARBA00022516"/>
    </source>
</evidence>
<dbReference type="Gene3D" id="3.40.47.10">
    <property type="match status" value="1"/>
</dbReference>
<dbReference type="PROSITE" id="PS52004">
    <property type="entry name" value="KS3_2"/>
    <property type="match status" value="1"/>
</dbReference>
<evidence type="ECO:0000256" key="16">
    <source>
        <dbReference type="RuleBase" id="RU003694"/>
    </source>
</evidence>
<dbReference type="NCBIfam" id="TIGR03150">
    <property type="entry name" value="fabF"/>
    <property type="match status" value="1"/>
</dbReference>
<evidence type="ECO:0000256" key="15">
    <source>
        <dbReference type="PIRSR" id="PIRSR000447-1"/>
    </source>
</evidence>
<dbReference type="InterPro" id="IPR016039">
    <property type="entry name" value="Thiolase-like"/>
</dbReference>
<dbReference type="CDD" id="cd00834">
    <property type="entry name" value="KAS_I_II"/>
    <property type="match status" value="1"/>
</dbReference>
<comment type="function">
    <text evidence="11 14">Involved in the type II fatty acid elongation cycle. Catalyzes the elongation of a wide range of acyl-ACP by the addition of two carbons from malonyl-ACP to an acyl acceptor. Can efficiently catalyze the conversion of palmitoleoyl-ACP (cis-hexadec-9-enoyl-ACP) to cis-vaccenoyl-ACP (cis-octadec-11-enoyl-ACP), an essential step in the thermal regulation of fatty acid composition.</text>
</comment>
<evidence type="ECO:0000256" key="2">
    <source>
        <dbReference type="ARBA" id="ARBA00008467"/>
    </source>
</evidence>
<organism evidence="18">
    <name type="scientific">uncultured Anaerotruncus sp</name>
    <dbReference type="NCBI Taxonomy" id="905011"/>
    <lineage>
        <taxon>Bacteria</taxon>
        <taxon>Bacillati</taxon>
        <taxon>Bacillota</taxon>
        <taxon>Clostridia</taxon>
        <taxon>Eubacteriales</taxon>
        <taxon>Oscillospiraceae</taxon>
        <taxon>Anaerotruncus</taxon>
        <taxon>environmental samples</taxon>
    </lineage>
</organism>
<evidence type="ECO:0000256" key="10">
    <source>
        <dbReference type="ARBA" id="ARBA00023315"/>
    </source>
</evidence>
<evidence type="ECO:0000256" key="6">
    <source>
        <dbReference type="ARBA" id="ARBA00022679"/>
    </source>
</evidence>
<feature type="domain" description="Ketosynthase family 3 (KS3)" evidence="17">
    <location>
        <begin position="1"/>
        <end position="409"/>
    </location>
</feature>
<dbReference type="SMART" id="SM00825">
    <property type="entry name" value="PKS_KS"/>
    <property type="match status" value="1"/>
</dbReference>
<dbReference type="Pfam" id="PF02801">
    <property type="entry name" value="Ketoacyl-synt_C"/>
    <property type="match status" value="1"/>
</dbReference>
<feature type="active site" description="For beta-ketoacyl synthase activity" evidence="15">
    <location>
        <position position="163"/>
    </location>
</feature>
<dbReference type="PANTHER" id="PTHR11712">
    <property type="entry name" value="POLYKETIDE SYNTHASE-RELATED"/>
    <property type="match status" value="1"/>
</dbReference>
<keyword evidence="8" id="KW-0443">Lipid metabolism</keyword>
<keyword evidence="10 14" id="KW-0012">Acyltransferase</keyword>
<dbReference type="UniPathway" id="UPA00094"/>
<evidence type="ECO:0000256" key="7">
    <source>
        <dbReference type="ARBA" id="ARBA00022832"/>
    </source>
</evidence>
<evidence type="ECO:0000259" key="17">
    <source>
        <dbReference type="PROSITE" id="PS52004"/>
    </source>
</evidence>
<comment type="catalytic activity">
    <reaction evidence="12 14">
        <text>(9Z)-hexadecenoyl-[ACP] + malonyl-[ACP] + H(+) = 3-oxo-(11Z)-octadecenoyl-[ACP] + holo-[ACP] + CO2</text>
        <dbReference type="Rhea" id="RHEA:55040"/>
        <dbReference type="Rhea" id="RHEA-COMP:9623"/>
        <dbReference type="Rhea" id="RHEA-COMP:9685"/>
        <dbReference type="Rhea" id="RHEA-COMP:10800"/>
        <dbReference type="Rhea" id="RHEA-COMP:14074"/>
        <dbReference type="ChEBI" id="CHEBI:15378"/>
        <dbReference type="ChEBI" id="CHEBI:16526"/>
        <dbReference type="ChEBI" id="CHEBI:64479"/>
        <dbReference type="ChEBI" id="CHEBI:78449"/>
        <dbReference type="ChEBI" id="CHEBI:83989"/>
        <dbReference type="ChEBI" id="CHEBI:138538"/>
        <dbReference type="EC" id="2.3.1.179"/>
    </reaction>
</comment>
<dbReference type="EMBL" id="CACRSL010000003">
    <property type="protein sequence ID" value="VYT14468.1"/>
    <property type="molecule type" value="Genomic_DNA"/>
</dbReference>
<dbReference type="InterPro" id="IPR014030">
    <property type="entry name" value="Ketoacyl_synth_N"/>
</dbReference>
<dbReference type="FunFam" id="3.40.47.10:FF:000015">
    <property type="entry name" value="3-oxoacyl-[acyl-carrier-protein] synthase, mitochondrial"/>
    <property type="match status" value="1"/>
</dbReference>
<keyword evidence="7" id="KW-0276">Fatty acid metabolism</keyword>
<dbReference type="PANTHER" id="PTHR11712:SF336">
    <property type="entry name" value="3-OXOACYL-[ACYL-CARRIER-PROTEIN] SYNTHASE, MITOCHONDRIAL"/>
    <property type="match status" value="1"/>
</dbReference>
<evidence type="ECO:0000256" key="3">
    <source>
        <dbReference type="ARBA" id="ARBA00012356"/>
    </source>
</evidence>
<evidence type="ECO:0000313" key="18">
    <source>
        <dbReference type="EMBL" id="VYT14468.1"/>
    </source>
</evidence>
<dbReference type="FunFam" id="3.40.47.10:FF:000018">
    <property type="entry name" value="3-oxoacyl-[acyl-carrier-protein] synthase 2"/>
    <property type="match status" value="1"/>
</dbReference>
<comment type="similarity">
    <text evidence="2 14 16">Belongs to the thiolase-like superfamily. Beta-ketoacyl-ACP synthases family.</text>
</comment>
<keyword evidence="6 14" id="KW-0808">Transferase</keyword>